<reference evidence="1" key="1">
    <citation type="journal article" date="2019" name="bioRxiv">
        <title>The Genome of the Zebra Mussel, Dreissena polymorpha: A Resource for Invasive Species Research.</title>
        <authorList>
            <person name="McCartney M.A."/>
            <person name="Auch B."/>
            <person name="Kono T."/>
            <person name="Mallez S."/>
            <person name="Zhang Y."/>
            <person name="Obille A."/>
            <person name="Becker A."/>
            <person name="Abrahante J.E."/>
            <person name="Garbe J."/>
            <person name="Badalamenti J.P."/>
            <person name="Herman A."/>
            <person name="Mangelson H."/>
            <person name="Liachko I."/>
            <person name="Sullivan S."/>
            <person name="Sone E.D."/>
            <person name="Koren S."/>
            <person name="Silverstein K.A.T."/>
            <person name="Beckman K.B."/>
            <person name="Gohl D.M."/>
        </authorList>
    </citation>
    <scope>NUCLEOTIDE SEQUENCE</scope>
    <source>
        <strain evidence="1">Duluth1</strain>
        <tissue evidence="1">Whole animal</tissue>
    </source>
</reference>
<name>A0A9D4BRW2_DREPO</name>
<evidence type="ECO:0000313" key="2">
    <source>
        <dbReference type="Proteomes" id="UP000828390"/>
    </source>
</evidence>
<gene>
    <name evidence="1" type="ORF">DPMN_080400</name>
</gene>
<keyword evidence="2" id="KW-1185">Reference proteome</keyword>
<dbReference type="Gene3D" id="2.40.37.10">
    <property type="entry name" value="Lyase, Ornithine Decarboxylase, Chain A, domain 1"/>
    <property type="match status" value="1"/>
</dbReference>
<protein>
    <submittedName>
        <fullName evidence="1">Uncharacterized protein</fullName>
    </submittedName>
</protein>
<dbReference type="InterPro" id="IPR009006">
    <property type="entry name" value="Ala_racemase/Decarboxylase_C"/>
</dbReference>
<accession>A0A9D4BRW2</accession>
<organism evidence="1 2">
    <name type="scientific">Dreissena polymorpha</name>
    <name type="common">Zebra mussel</name>
    <name type="synonym">Mytilus polymorpha</name>
    <dbReference type="NCBI Taxonomy" id="45954"/>
    <lineage>
        <taxon>Eukaryota</taxon>
        <taxon>Metazoa</taxon>
        <taxon>Spiralia</taxon>
        <taxon>Lophotrochozoa</taxon>
        <taxon>Mollusca</taxon>
        <taxon>Bivalvia</taxon>
        <taxon>Autobranchia</taxon>
        <taxon>Heteroconchia</taxon>
        <taxon>Euheterodonta</taxon>
        <taxon>Imparidentia</taxon>
        <taxon>Neoheterodontei</taxon>
        <taxon>Myida</taxon>
        <taxon>Dreissenoidea</taxon>
        <taxon>Dreissenidae</taxon>
        <taxon>Dreissena</taxon>
    </lineage>
</organism>
<dbReference type="AlphaFoldDB" id="A0A9D4BRW2"/>
<evidence type="ECO:0000313" key="1">
    <source>
        <dbReference type="EMBL" id="KAH3705331.1"/>
    </source>
</evidence>
<dbReference type="GO" id="GO:0003824">
    <property type="term" value="F:catalytic activity"/>
    <property type="evidence" value="ECO:0007669"/>
    <property type="project" value="InterPro"/>
</dbReference>
<comment type="caution">
    <text evidence="1">The sequence shown here is derived from an EMBL/GenBank/DDBJ whole genome shotgun (WGS) entry which is preliminary data.</text>
</comment>
<sequence length="68" mass="7575">MYLLFNVLDGHINSSDTVLIGLPDGELTDQPNMSDNPVVMYYISDGVYGSFSTLRYDHTAEDQSSHSM</sequence>
<dbReference type="Proteomes" id="UP000828390">
    <property type="component" value="Unassembled WGS sequence"/>
</dbReference>
<reference evidence="1" key="2">
    <citation type="submission" date="2020-11" db="EMBL/GenBank/DDBJ databases">
        <authorList>
            <person name="McCartney M.A."/>
            <person name="Auch B."/>
            <person name="Kono T."/>
            <person name="Mallez S."/>
            <person name="Becker A."/>
            <person name="Gohl D.M."/>
            <person name="Silverstein K.A.T."/>
            <person name="Koren S."/>
            <person name="Bechman K.B."/>
            <person name="Herman A."/>
            <person name="Abrahante J.E."/>
            <person name="Garbe J."/>
        </authorList>
    </citation>
    <scope>NUCLEOTIDE SEQUENCE</scope>
    <source>
        <strain evidence="1">Duluth1</strain>
        <tissue evidence="1">Whole animal</tissue>
    </source>
</reference>
<dbReference type="EMBL" id="JAIWYP010000015">
    <property type="protein sequence ID" value="KAH3705331.1"/>
    <property type="molecule type" value="Genomic_DNA"/>
</dbReference>
<proteinExistence type="predicted"/>